<dbReference type="PANTHER" id="PTHR11803">
    <property type="entry name" value="2-IMINOBUTANOATE/2-IMINOPROPANOATE DEAMINASE RIDA"/>
    <property type="match status" value="1"/>
</dbReference>
<dbReference type="PANTHER" id="PTHR11803:SF58">
    <property type="entry name" value="PROTEIN HMF1-RELATED"/>
    <property type="match status" value="1"/>
</dbReference>
<organism evidence="2 3">
    <name type="scientific">Pseudomonas poae</name>
    <dbReference type="NCBI Taxonomy" id="200451"/>
    <lineage>
        <taxon>Bacteria</taxon>
        <taxon>Pseudomonadati</taxon>
        <taxon>Pseudomonadota</taxon>
        <taxon>Gammaproteobacteria</taxon>
        <taxon>Pseudomonadales</taxon>
        <taxon>Pseudomonadaceae</taxon>
        <taxon>Pseudomonas</taxon>
    </lineage>
</organism>
<sequence length="181" mass="19205">MRHTQLNTRSKSNPGKTLRNVATIATLVGILAGCSSSAVPNTLPNKAKFINPAGLSTPTGYTHVVEAPVGRTLYISGQIAFDKQGQLVGPGDFTAQAEQVFANLKVALEASGATFNDVVKLGVYVTDVGQLSAFRTVRDKYINQKNPPASTLVEVSQFIRKELLLEIDAVVVVPAQPATAQ</sequence>
<protein>
    <submittedName>
        <fullName evidence="2">RidA family protein</fullName>
    </submittedName>
</protein>
<dbReference type="Gene3D" id="3.30.1330.40">
    <property type="entry name" value="RutC-like"/>
    <property type="match status" value="1"/>
</dbReference>
<evidence type="ECO:0000256" key="1">
    <source>
        <dbReference type="ARBA" id="ARBA00010552"/>
    </source>
</evidence>
<evidence type="ECO:0000313" key="2">
    <source>
        <dbReference type="EMBL" id="QOQ77556.1"/>
    </source>
</evidence>
<accession>A0A7M1KMC3</accession>
<dbReference type="InterPro" id="IPR006175">
    <property type="entry name" value="YjgF/YER057c/UK114"/>
</dbReference>
<dbReference type="GO" id="GO:0019239">
    <property type="term" value="F:deaminase activity"/>
    <property type="evidence" value="ECO:0007669"/>
    <property type="project" value="TreeGrafter"/>
</dbReference>
<dbReference type="Pfam" id="PF01042">
    <property type="entry name" value="Ribonuc_L-PSP"/>
    <property type="match status" value="1"/>
</dbReference>
<gene>
    <name evidence="2" type="ORF">IMF22_11190</name>
</gene>
<dbReference type="EMBL" id="CP063073">
    <property type="protein sequence ID" value="QOQ77556.1"/>
    <property type="molecule type" value="Genomic_DNA"/>
</dbReference>
<dbReference type="Proteomes" id="UP000594923">
    <property type="component" value="Chromosome"/>
</dbReference>
<dbReference type="GO" id="GO:0005829">
    <property type="term" value="C:cytosol"/>
    <property type="evidence" value="ECO:0007669"/>
    <property type="project" value="TreeGrafter"/>
</dbReference>
<evidence type="ECO:0000313" key="3">
    <source>
        <dbReference type="Proteomes" id="UP000594923"/>
    </source>
</evidence>
<dbReference type="SUPFAM" id="SSF55298">
    <property type="entry name" value="YjgF-like"/>
    <property type="match status" value="1"/>
</dbReference>
<name>A0A7M1KMC3_9PSED</name>
<dbReference type="CDD" id="cd00448">
    <property type="entry name" value="YjgF_YER057c_UK114_family"/>
    <property type="match status" value="1"/>
</dbReference>
<proteinExistence type="inferred from homology"/>
<dbReference type="PROSITE" id="PS51257">
    <property type="entry name" value="PROKAR_LIPOPROTEIN"/>
    <property type="match status" value="1"/>
</dbReference>
<reference evidence="2 3" key="1">
    <citation type="submission" date="2020-10" db="EMBL/GenBank/DDBJ databases">
        <title>High quality whole genome sequence of Pseudomonas poae PMA22.</title>
        <authorList>
            <person name="Hernandez J.G."/>
            <person name="Rodriguez P."/>
            <person name="Cuevas C."/>
            <person name="de la Calle F."/>
            <person name="Galan B."/>
            <person name="Garcia J.L."/>
        </authorList>
    </citation>
    <scope>NUCLEOTIDE SEQUENCE [LARGE SCALE GENOMIC DNA]</scope>
    <source>
        <strain evidence="2 3">PMA22</strain>
    </source>
</reference>
<comment type="similarity">
    <text evidence="1">Belongs to the RutC family.</text>
</comment>
<dbReference type="RefSeq" id="WP_197628541.1">
    <property type="nucleotide sequence ID" value="NZ_CP063073.1"/>
</dbReference>
<dbReference type="InterPro" id="IPR035959">
    <property type="entry name" value="RutC-like_sf"/>
</dbReference>
<dbReference type="AlphaFoldDB" id="A0A7M1KMC3"/>